<dbReference type="PANTHER" id="PTHR11439:SF470">
    <property type="entry name" value="CYSTEINE-RICH RLK (RECEPTOR-LIKE PROTEIN KINASE) 8"/>
    <property type="match status" value="1"/>
</dbReference>
<reference evidence="4 5" key="1">
    <citation type="journal article" date="2018" name="PLoS Genet.">
        <title>Population sequencing reveals clonal diversity and ancestral inbreeding in the grapevine cultivar Chardonnay.</title>
        <authorList>
            <person name="Roach M.J."/>
            <person name="Johnson D.L."/>
            <person name="Bohlmann J."/>
            <person name="van Vuuren H.J."/>
            <person name="Jones S.J."/>
            <person name="Pretorius I.S."/>
            <person name="Schmidt S.A."/>
            <person name="Borneman A.R."/>
        </authorList>
    </citation>
    <scope>NUCLEOTIDE SEQUENCE [LARGE SCALE GENOMIC DNA]</scope>
    <source>
        <strain evidence="5">cv. Chardonnay</strain>
        <tissue evidence="4">Leaf</tissue>
    </source>
</reference>
<dbReference type="GO" id="GO:0004190">
    <property type="term" value="F:aspartic-type endopeptidase activity"/>
    <property type="evidence" value="ECO:0007669"/>
    <property type="project" value="UniProtKB-KW"/>
</dbReference>
<dbReference type="GO" id="GO:0015074">
    <property type="term" value="P:DNA integration"/>
    <property type="evidence" value="ECO:0007669"/>
    <property type="project" value="InterPro"/>
</dbReference>
<dbReference type="Gene3D" id="3.30.420.10">
    <property type="entry name" value="Ribonuclease H-like superfamily/Ribonuclease H"/>
    <property type="match status" value="1"/>
</dbReference>
<dbReference type="Pfam" id="PF00665">
    <property type="entry name" value="rve"/>
    <property type="match status" value="1"/>
</dbReference>
<dbReference type="Proteomes" id="UP000288805">
    <property type="component" value="Unassembled WGS sequence"/>
</dbReference>
<keyword evidence="1" id="KW-0064">Aspartyl protease</keyword>
<evidence type="ECO:0000313" key="4">
    <source>
        <dbReference type="EMBL" id="RVW95625.1"/>
    </source>
</evidence>
<gene>
    <name evidence="4" type="primary">POLX_3523</name>
    <name evidence="4" type="ORF">CK203_031505</name>
</gene>
<feature type="region of interest" description="Disordered" evidence="2">
    <location>
        <begin position="912"/>
        <end position="932"/>
    </location>
</feature>
<dbReference type="CDD" id="cd09272">
    <property type="entry name" value="RNase_HI_RT_Ty1"/>
    <property type="match status" value="1"/>
</dbReference>
<dbReference type="Pfam" id="PF07727">
    <property type="entry name" value="RVT_2"/>
    <property type="match status" value="1"/>
</dbReference>
<dbReference type="InterPro" id="IPR043502">
    <property type="entry name" value="DNA/RNA_pol_sf"/>
</dbReference>
<feature type="compositionally biased region" description="Polar residues" evidence="2">
    <location>
        <begin position="229"/>
        <end position="246"/>
    </location>
</feature>
<keyword evidence="1" id="KW-0378">Hydrolase</keyword>
<evidence type="ECO:0000259" key="3">
    <source>
        <dbReference type="PROSITE" id="PS50994"/>
    </source>
</evidence>
<dbReference type="InterPro" id="IPR013103">
    <property type="entry name" value="RVT_2"/>
</dbReference>
<feature type="domain" description="Integrase catalytic" evidence="3">
    <location>
        <begin position="535"/>
        <end position="699"/>
    </location>
</feature>
<dbReference type="SUPFAM" id="SSF56672">
    <property type="entry name" value="DNA/RNA polymerases"/>
    <property type="match status" value="1"/>
</dbReference>
<dbReference type="InterPro" id="IPR029472">
    <property type="entry name" value="Copia-like_N"/>
</dbReference>
<dbReference type="InterPro" id="IPR036397">
    <property type="entry name" value="RNaseH_sf"/>
</dbReference>
<comment type="caution">
    <text evidence="4">The sequence shown here is derived from an EMBL/GenBank/DDBJ whole genome shotgun (WGS) entry which is preliminary data.</text>
</comment>
<dbReference type="Pfam" id="PF22936">
    <property type="entry name" value="Pol_BBD"/>
    <property type="match status" value="1"/>
</dbReference>
<feature type="compositionally biased region" description="Pro residues" evidence="2">
    <location>
        <begin position="857"/>
        <end position="872"/>
    </location>
</feature>
<evidence type="ECO:0000256" key="2">
    <source>
        <dbReference type="SAM" id="MobiDB-lite"/>
    </source>
</evidence>
<dbReference type="InterPro" id="IPR012337">
    <property type="entry name" value="RNaseH-like_sf"/>
</dbReference>
<dbReference type="InterPro" id="IPR054722">
    <property type="entry name" value="PolX-like_BBD"/>
</dbReference>
<feature type="compositionally biased region" description="Polar residues" evidence="2">
    <location>
        <begin position="806"/>
        <end position="842"/>
    </location>
</feature>
<dbReference type="GO" id="GO:0008270">
    <property type="term" value="F:zinc ion binding"/>
    <property type="evidence" value="ECO:0007669"/>
    <property type="project" value="InterPro"/>
</dbReference>
<evidence type="ECO:0000256" key="1">
    <source>
        <dbReference type="ARBA" id="ARBA00022750"/>
    </source>
</evidence>
<dbReference type="Pfam" id="PF25597">
    <property type="entry name" value="SH3_retrovirus"/>
    <property type="match status" value="1"/>
</dbReference>
<evidence type="ECO:0000313" key="5">
    <source>
        <dbReference type="Proteomes" id="UP000288805"/>
    </source>
</evidence>
<dbReference type="InterPro" id="IPR057670">
    <property type="entry name" value="SH3_retrovirus"/>
</dbReference>
<dbReference type="EMBL" id="QGNW01000112">
    <property type="protein sequence ID" value="RVW95625.1"/>
    <property type="molecule type" value="Genomic_DNA"/>
</dbReference>
<dbReference type="Pfam" id="PF14244">
    <property type="entry name" value="Retrotran_gag_3"/>
    <property type="match status" value="1"/>
</dbReference>
<dbReference type="GO" id="GO:0003676">
    <property type="term" value="F:nucleic acid binding"/>
    <property type="evidence" value="ECO:0007669"/>
    <property type="project" value="InterPro"/>
</dbReference>
<dbReference type="InterPro" id="IPR001584">
    <property type="entry name" value="Integrase_cat-core"/>
</dbReference>
<dbReference type="PANTHER" id="PTHR11439">
    <property type="entry name" value="GAG-POL-RELATED RETROTRANSPOSON"/>
    <property type="match status" value="1"/>
</dbReference>
<name>A0A438IFU6_VITVI</name>
<dbReference type="SUPFAM" id="SSF57756">
    <property type="entry name" value="Retrovirus zinc finger-like domains"/>
    <property type="match status" value="1"/>
</dbReference>
<keyword evidence="1" id="KW-0645">Protease</keyword>
<protein>
    <submittedName>
        <fullName evidence="4">Retrovirus-related Pol polyprotein from transposon TNT 1-94</fullName>
    </submittedName>
</protein>
<sequence>MAKSEIPTNFSNADLSNPYFTHHSDHPGLVLISKSLNGDNYSAWKRAMILALNSKNKLGFVNGSIKAPSEEIDPEGYATWSRCNDMVHSWIVNTLNPEIADNVIYYSTAHEVWEDLCERFSQSNAPRIFEIQRDIACLRQEQLSVSAYYTKLKGLAIRGQILLMNPLPSVRQAYSSISQEEKQRLLTSTNAAAESAASAAMAVRSNGKSSTTWKDGIARSNTRRMEPTNRPSGSQNFRENRSSQGQDGRPFFDQDRRRMGSGRGRPQCSYCGDMGHWVQKCFQLHGYPPDHPKARMNLGSNSNRNKSFSAANQVSEADEGKPAVALSEAQLKQLLSLLNNQDENSSSKVNAVTKPGLSKVASRNWIIDSGATYHITSSSKLLHKDKNCSLPPVLLPSGEKANIVTKGTLPMNSVYYLHDVLSVPTFKVDLISVSRLTRGLNCSVTFFPYWCILQDLATRRTIGLGKQRDGLYYLVALATEKSLTNHSSSTNQPACNLAISSTDLWHSRLSHSNNACPICPLAKQSRLPFGTSAISSTKPFEIIHCEIWGRYRHPSLFGAHYFLTIVDDYTRFTWIFLMRHKDEAQSLLKRFFSYVFTQFEFRIKTFRSDNGREFTSLRSFFKDNGVIFQHSCVYTPQQNGVVERKHRHILQVARALKFHAQVPTQFWGECALTAVHIINRLPSPILSFKTPFELLYSKPPSYSHLRVFGCLAYATNVHTSHKFDYRAMPSIFIGYPVGQKAYKLFDLSTKKVFTSRDVKFHEDIFPYVSLKPNSTLPSLTHNFGPIPLVAHDISSSFDSTSHALSPLLSNHTSTPSPTTENDDFSSPSQPSELIIGPSSQIDPNPSPSPSTTLVSPSPGPPFASIPSAPPAETPIFSPETHSPKPATPLRRSSRHIAPPIKLHNYVCSHVSSNQSSSLIPGPTKEPRSYSEAAAHPEWQKAMRSELQALQANGTWSLTPLPAGKTPIGCRWDTFSPTAKIISVRCLLALAAARGWSIHQMDVNNAFLHGDLHEEIYMSPPLGLRRQEEENLVCRLHKSLYGLKQASRQWFAKFSEAIQSAGYAQSRADYSLFTRKQGKSFTALLIYVGDILITGNDPVSIATTKKFLHSHFHLKDLGDLKYFLGIEVSASKNGIFISQRKYALEIIKDAGLLGAAPIDTPMERGLKLSDKSDLLNDQGRYRRLVGRLIYLTVSRPDITYAVHVLSRFMHQPRKTHMEAAFRVVCYLKNAPGQGLFFSSNNDFRLRAYCDSDWAGCPLTRRSTTGYCVFLGPSLISWRSKRQKTVSLSSTEAEYRAMTGACCELTWLRYLLKDLGVLHKEPALLYCDNKAALHIAANPVFHERTRHIEMDCHYIRDKIQDGSIITRHVSSAHQLADILTKPLGKEFFAPMIRKLGVQDIHSPT</sequence>
<organism evidence="4 5">
    <name type="scientific">Vitis vinifera</name>
    <name type="common">Grape</name>
    <dbReference type="NCBI Taxonomy" id="29760"/>
    <lineage>
        <taxon>Eukaryota</taxon>
        <taxon>Viridiplantae</taxon>
        <taxon>Streptophyta</taxon>
        <taxon>Embryophyta</taxon>
        <taxon>Tracheophyta</taxon>
        <taxon>Spermatophyta</taxon>
        <taxon>Magnoliopsida</taxon>
        <taxon>eudicotyledons</taxon>
        <taxon>Gunneridae</taxon>
        <taxon>Pentapetalae</taxon>
        <taxon>rosids</taxon>
        <taxon>Vitales</taxon>
        <taxon>Vitaceae</taxon>
        <taxon>Viteae</taxon>
        <taxon>Vitis</taxon>
    </lineage>
</organism>
<accession>A0A438IFU6</accession>
<dbReference type="SUPFAM" id="SSF53098">
    <property type="entry name" value="Ribonuclease H-like"/>
    <property type="match status" value="1"/>
</dbReference>
<feature type="region of interest" description="Disordered" evidence="2">
    <location>
        <begin position="806"/>
        <end position="891"/>
    </location>
</feature>
<dbReference type="PROSITE" id="PS50994">
    <property type="entry name" value="INTEGRASE"/>
    <property type="match status" value="1"/>
</dbReference>
<feature type="region of interest" description="Disordered" evidence="2">
    <location>
        <begin position="202"/>
        <end position="266"/>
    </location>
</feature>
<dbReference type="InterPro" id="IPR036875">
    <property type="entry name" value="Znf_CCHC_sf"/>
</dbReference>
<proteinExistence type="predicted"/>